<organism evidence="1 2">
    <name type="scientific">Streblomastix strix</name>
    <dbReference type="NCBI Taxonomy" id="222440"/>
    <lineage>
        <taxon>Eukaryota</taxon>
        <taxon>Metamonada</taxon>
        <taxon>Preaxostyla</taxon>
        <taxon>Oxymonadida</taxon>
        <taxon>Streblomastigidae</taxon>
        <taxon>Streblomastix</taxon>
    </lineage>
</organism>
<name>A0A5J4TSE3_9EUKA</name>
<evidence type="ECO:0000313" key="1">
    <source>
        <dbReference type="EMBL" id="KAA6360900.1"/>
    </source>
</evidence>
<evidence type="ECO:0008006" key="3">
    <source>
        <dbReference type="Google" id="ProtNLM"/>
    </source>
</evidence>
<evidence type="ECO:0000313" key="2">
    <source>
        <dbReference type="Proteomes" id="UP000324800"/>
    </source>
</evidence>
<comment type="caution">
    <text evidence="1">The sequence shown here is derived from an EMBL/GenBank/DDBJ whole genome shotgun (WGS) entry which is preliminary data.</text>
</comment>
<dbReference type="AlphaFoldDB" id="A0A5J4TSE3"/>
<proteinExistence type="predicted"/>
<gene>
    <name evidence="1" type="ORF">EZS28_043574</name>
</gene>
<dbReference type="Proteomes" id="UP000324800">
    <property type="component" value="Unassembled WGS sequence"/>
</dbReference>
<dbReference type="OrthoDB" id="2897838at2759"/>
<sequence length="202" mass="23231">MEEENEWTLTIVHIAGKLNQEADALSRLSIAGDYSIKKEVLEDDLKDWQEILYIGEGKKSERMRFNESLLGGGVCINTSTDTNNKQGIKENNRGQSLRNNDSTTFAGQVWWTQLKQITVREKELKESEKVLEMGSKMKKRNLKVPPGRILALEVNGDKREQDCSEIRWKLPDNQEMQLDLQQITGMEVWKGTRARYQPFGSI</sequence>
<dbReference type="EMBL" id="SNRW01026292">
    <property type="protein sequence ID" value="KAA6360900.1"/>
    <property type="molecule type" value="Genomic_DNA"/>
</dbReference>
<accession>A0A5J4TSE3</accession>
<reference evidence="1 2" key="1">
    <citation type="submission" date="2019-03" db="EMBL/GenBank/DDBJ databases">
        <title>Single cell metagenomics reveals metabolic interactions within the superorganism composed of flagellate Streblomastix strix and complex community of Bacteroidetes bacteria on its surface.</title>
        <authorList>
            <person name="Treitli S.C."/>
            <person name="Kolisko M."/>
            <person name="Husnik F."/>
            <person name="Keeling P."/>
            <person name="Hampl V."/>
        </authorList>
    </citation>
    <scope>NUCLEOTIDE SEQUENCE [LARGE SCALE GENOMIC DNA]</scope>
    <source>
        <strain evidence="1">ST1C</strain>
    </source>
</reference>
<protein>
    <recommendedName>
        <fullName evidence="3">Reverse transcriptase RNase H-like domain-containing protein</fullName>
    </recommendedName>
</protein>